<reference evidence="2 3" key="1">
    <citation type="submission" date="2018-11" db="EMBL/GenBank/DDBJ databases">
        <title>Genome sequence and assembly of Colletotrichum spinosum.</title>
        <authorList>
            <person name="Gan P."/>
            <person name="Shirasu K."/>
        </authorList>
    </citation>
    <scope>NUCLEOTIDE SEQUENCE [LARGE SCALE GENOMIC DNA]</scope>
    <source>
        <strain evidence="2 3">CBS 515.97</strain>
    </source>
</reference>
<comment type="caution">
    <text evidence="2">The sequence shown here is derived from an EMBL/GenBank/DDBJ whole genome shotgun (WGS) entry which is preliminary data.</text>
</comment>
<dbReference type="EMBL" id="QAPG01000126">
    <property type="protein sequence ID" value="TDZ30569.1"/>
    <property type="molecule type" value="Genomic_DNA"/>
</dbReference>
<proteinExistence type="predicted"/>
<feature type="compositionally biased region" description="Polar residues" evidence="1">
    <location>
        <begin position="503"/>
        <end position="513"/>
    </location>
</feature>
<dbReference type="PANTHER" id="PTHR31010">
    <property type="entry name" value="RAN-SPECIFIC GTPASE-ACTIVATING PROTEIN 30-RELATED"/>
    <property type="match status" value="1"/>
</dbReference>
<sequence>MKTVDDRDVRSELKRLQTVLDSKIKVVSPAIDLIEFKSGRGNAFLESALPLAKGLHQEMAALGRRVEQAAQAGEAPKGLLEVNQHGEHQLEELKAIISDMKSLLARIDRDIPLLHMAITASGESLNSSMSPSISPSRLLQAGMFLTFGDTQYAADPFRPVQIGPAFTLSLYMLFVGHAAQYTGTEHKRPSHPPDTPCTPQREEPRQYGFKEGDRKPLWQEAIHKARVRLCRTPMDYAFDSENGFHSATSTNRHSKTDRMFGSGHHPLGQHNGYAYHLEVVEDLDDGRVHDEVDAQTSPYDDIDSAGIRESIPIHQISKIFYADTGRILNVGNDGGFDSNPVLLLKRDMSSKPPSHLEEEIVACTNDEVSDAGSVTGRALEEEEDQEDIDRQLREESAALDMLKELPGPKVGGPRLRFPCHLDPEWIALEVFEEDDVESSETEDDDLGEHMLNLPTTPTRVSTSPSPVNDLRTRARPSLDSRLVAQIQRMSLHSSPSPLDAKNPSPSFNQHLTAHSSDSTDSFVQRSPFGAVTTSLSLLEMLIRLTSLQEFQQASHLTIPDHVLTFFLEETSTTGLKGEEQLRARTEAKRRVGFDPYTDTPSR</sequence>
<feature type="compositionally biased region" description="Basic and acidic residues" evidence="1">
    <location>
        <begin position="200"/>
        <end position="211"/>
    </location>
</feature>
<feature type="region of interest" description="Disordered" evidence="1">
    <location>
        <begin position="183"/>
        <end position="211"/>
    </location>
</feature>
<evidence type="ECO:0000313" key="2">
    <source>
        <dbReference type="EMBL" id="TDZ30569.1"/>
    </source>
</evidence>
<name>A0A4V3HR83_9PEZI</name>
<gene>
    <name evidence="2" type="primary">YRB30</name>
    <name evidence="2" type="ORF">C8035_v002842</name>
</gene>
<organism evidence="2 3">
    <name type="scientific">Colletotrichum spinosum</name>
    <dbReference type="NCBI Taxonomy" id="1347390"/>
    <lineage>
        <taxon>Eukaryota</taxon>
        <taxon>Fungi</taxon>
        <taxon>Dikarya</taxon>
        <taxon>Ascomycota</taxon>
        <taxon>Pezizomycotina</taxon>
        <taxon>Sordariomycetes</taxon>
        <taxon>Hypocreomycetidae</taxon>
        <taxon>Glomerellales</taxon>
        <taxon>Glomerellaceae</taxon>
        <taxon>Colletotrichum</taxon>
        <taxon>Colletotrichum orbiculare species complex</taxon>
    </lineage>
</organism>
<evidence type="ECO:0000313" key="3">
    <source>
        <dbReference type="Proteomes" id="UP000295083"/>
    </source>
</evidence>
<dbReference type="PANTHER" id="PTHR31010:SF2">
    <property type="entry name" value="RAN-SPECIFIC GTPASE-ACTIVATING PROTEIN 30"/>
    <property type="match status" value="1"/>
</dbReference>
<keyword evidence="3" id="KW-1185">Reference proteome</keyword>
<dbReference type="GO" id="GO:0005737">
    <property type="term" value="C:cytoplasm"/>
    <property type="evidence" value="ECO:0007669"/>
    <property type="project" value="TreeGrafter"/>
</dbReference>
<accession>A0A4V3HR83</accession>
<dbReference type="GO" id="GO:0030695">
    <property type="term" value="F:GTPase regulator activity"/>
    <property type="evidence" value="ECO:0007669"/>
    <property type="project" value="TreeGrafter"/>
</dbReference>
<feature type="compositionally biased region" description="Acidic residues" evidence="1">
    <location>
        <begin position="432"/>
        <end position="446"/>
    </location>
</feature>
<evidence type="ECO:0000256" key="1">
    <source>
        <dbReference type="SAM" id="MobiDB-lite"/>
    </source>
</evidence>
<feature type="region of interest" description="Disordered" evidence="1">
    <location>
        <begin position="491"/>
        <end position="513"/>
    </location>
</feature>
<dbReference type="InterPro" id="IPR008812">
    <property type="entry name" value="Ran_GTP-bd-rel"/>
</dbReference>
<dbReference type="Proteomes" id="UP000295083">
    <property type="component" value="Unassembled WGS sequence"/>
</dbReference>
<feature type="compositionally biased region" description="Low complexity" evidence="1">
    <location>
        <begin position="454"/>
        <end position="467"/>
    </location>
</feature>
<protein>
    <submittedName>
        <fullName evidence="2">Ran-specific GTPase-activating protein 30</fullName>
    </submittedName>
</protein>
<feature type="region of interest" description="Disordered" evidence="1">
    <location>
        <begin position="432"/>
        <end position="476"/>
    </location>
</feature>
<dbReference type="Pfam" id="PF05508">
    <property type="entry name" value="Ran-binding"/>
    <property type="match status" value="1"/>
</dbReference>
<dbReference type="GO" id="GO:0005634">
    <property type="term" value="C:nucleus"/>
    <property type="evidence" value="ECO:0007669"/>
    <property type="project" value="TreeGrafter"/>
</dbReference>
<dbReference type="AlphaFoldDB" id="A0A4V3HR83"/>